<keyword evidence="7" id="KW-0675">Receptor</keyword>
<comment type="caution">
    <text evidence="12">The sequence shown here is derived from an EMBL/GenBank/DDBJ whole genome shotgun (WGS) entry which is preliminary data.</text>
</comment>
<evidence type="ECO:0000256" key="1">
    <source>
        <dbReference type="ARBA" id="ARBA00004651"/>
    </source>
</evidence>
<dbReference type="Pfam" id="PF00001">
    <property type="entry name" value="7tm_1"/>
    <property type="match status" value="1"/>
</dbReference>
<feature type="transmembrane region" description="Helical" evidence="10">
    <location>
        <begin position="39"/>
        <end position="65"/>
    </location>
</feature>
<evidence type="ECO:0000256" key="5">
    <source>
        <dbReference type="ARBA" id="ARBA00023040"/>
    </source>
</evidence>
<dbReference type="GO" id="GO:0005886">
    <property type="term" value="C:plasma membrane"/>
    <property type="evidence" value="ECO:0007669"/>
    <property type="project" value="UniProtKB-SubCell"/>
</dbReference>
<dbReference type="GO" id="GO:0030594">
    <property type="term" value="F:neurotransmitter receptor activity"/>
    <property type="evidence" value="ECO:0007669"/>
    <property type="project" value="TreeGrafter"/>
</dbReference>
<dbReference type="Gene3D" id="1.20.1070.10">
    <property type="entry name" value="Rhodopsin 7-helix transmembrane proteins"/>
    <property type="match status" value="1"/>
</dbReference>
<evidence type="ECO:0000313" key="12">
    <source>
        <dbReference type="EMBL" id="RMX59435.1"/>
    </source>
</evidence>
<evidence type="ECO:0000256" key="10">
    <source>
        <dbReference type="SAM" id="Phobius"/>
    </source>
</evidence>
<evidence type="ECO:0000256" key="2">
    <source>
        <dbReference type="ARBA" id="ARBA00022475"/>
    </source>
</evidence>
<dbReference type="PRINTS" id="PR00237">
    <property type="entry name" value="GPCRRHODOPSN"/>
</dbReference>
<dbReference type="PROSITE" id="PS50262">
    <property type="entry name" value="G_PROTEIN_RECEP_F1_2"/>
    <property type="match status" value="1"/>
</dbReference>
<protein>
    <recommendedName>
        <fullName evidence="11">G-protein coupled receptors family 1 profile domain-containing protein</fullName>
    </recommendedName>
</protein>
<keyword evidence="5" id="KW-0297">G-protein coupled receptor</keyword>
<keyword evidence="13" id="KW-1185">Reference proteome</keyword>
<dbReference type="CDD" id="cd00637">
    <property type="entry name" value="7tm_classA_rhodopsin-like"/>
    <property type="match status" value="1"/>
</dbReference>
<dbReference type="InterPro" id="IPR017452">
    <property type="entry name" value="GPCR_Rhodpsn_7TM"/>
</dbReference>
<evidence type="ECO:0000256" key="4">
    <source>
        <dbReference type="ARBA" id="ARBA00022989"/>
    </source>
</evidence>
<evidence type="ECO:0000256" key="9">
    <source>
        <dbReference type="SAM" id="MobiDB-lite"/>
    </source>
</evidence>
<accession>A0A3M6V0I7</accession>
<keyword evidence="8" id="KW-0807">Transducer</keyword>
<dbReference type="GO" id="GO:0007268">
    <property type="term" value="P:chemical synaptic transmission"/>
    <property type="evidence" value="ECO:0007669"/>
    <property type="project" value="TreeGrafter"/>
</dbReference>
<feature type="transmembrane region" description="Helical" evidence="10">
    <location>
        <begin position="77"/>
        <end position="98"/>
    </location>
</feature>
<sequence>MATNDTITNTNLSTTNQHMSVFLCSERLNPNADLNSITFSWILVAIIFITCPFTVLFNSLVIVALKKRRELEKRSNILLCSMAVTDILIGAITMPLSATYELLILSQVPFQDICPIHFLVNKLMIFSLSASSLYHLTAIAWERKMAVKSWIKYRNNITERRLRGLAIAAWLFGVITPGPPTVVAGVHRKFISIWLMQLERSLFDPTPTKCDKTCSVQPSKLKLQQRATISTTSAAIHHQRSKSHGRRKIQRRIHAALSISQTSVVSPKGMVNPSRVLSSKSWDNRAKGNISNNRQKSQLNETTRRPKTAPSNVIHPNEKTAQHKVLKKSVTNCPECPF</sequence>
<evidence type="ECO:0000256" key="6">
    <source>
        <dbReference type="ARBA" id="ARBA00023136"/>
    </source>
</evidence>
<keyword evidence="3 10" id="KW-0812">Transmembrane</keyword>
<dbReference type="PANTHER" id="PTHR24247">
    <property type="entry name" value="5-HYDROXYTRYPTAMINE RECEPTOR"/>
    <property type="match status" value="1"/>
</dbReference>
<feature type="domain" description="G-protein coupled receptors family 1 profile" evidence="11">
    <location>
        <begin position="57"/>
        <end position="175"/>
    </location>
</feature>
<evidence type="ECO:0000259" key="11">
    <source>
        <dbReference type="PROSITE" id="PS50262"/>
    </source>
</evidence>
<keyword evidence="6 10" id="KW-0472">Membrane</keyword>
<dbReference type="SUPFAM" id="SSF81321">
    <property type="entry name" value="Family A G protein-coupled receptor-like"/>
    <property type="match status" value="1"/>
</dbReference>
<dbReference type="InterPro" id="IPR000276">
    <property type="entry name" value="GPCR_Rhodpsn"/>
</dbReference>
<reference evidence="12 13" key="1">
    <citation type="journal article" date="2018" name="Sci. Rep.">
        <title>Comparative analysis of the Pocillopora damicornis genome highlights role of immune system in coral evolution.</title>
        <authorList>
            <person name="Cunning R."/>
            <person name="Bay R.A."/>
            <person name="Gillette P."/>
            <person name="Baker A.C."/>
            <person name="Traylor-Knowles N."/>
        </authorList>
    </citation>
    <scope>NUCLEOTIDE SEQUENCE [LARGE SCALE GENOMIC DNA]</scope>
    <source>
        <strain evidence="12">RSMAS</strain>
        <tissue evidence="12">Whole animal</tissue>
    </source>
</reference>
<keyword evidence="4 10" id="KW-1133">Transmembrane helix</keyword>
<feature type="transmembrane region" description="Helical" evidence="10">
    <location>
        <begin position="118"/>
        <end position="141"/>
    </location>
</feature>
<evidence type="ECO:0000313" key="13">
    <source>
        <dbReference type="Proteomes" id="UP000275408"/>
    </source>
</evidence>
<keyword evidence="2" id="KW-1003">Cell membrane</keyword>
<dbReference type="OrthoDB" id="5970052at2759"/>
<dbReference type="GO" id="GO:0030425">
    <property type="term" value="C:dendrite"/>
    <property type="evidence" value="ECO:0007669"/>
    <property type="project" value="TreeGrafter"/>
</dbReference>
<dbReference type="GO" id="GO:0045202">
    <property type="term" value="C:synapse"/>
    <property type="evidence" value="ECO:0007669"/>
    <property type="project" value="GOC"/>
</dbReference>
<comment type="subcellular location">
    <subcellularLocation>
        <location evidence="1">Cell membrane</location>
        <topology evidence="1">Multi-pass membrane protein</topology>
    </subcellularLocation>
</comment>
<dbReference type="AlphaFoldDB" id="A0A3M6V0I7"/>
<dbReference type="STRING" id="46731.A0A3M6V0I7"/>
<evidence type="ECO:0000256" key="3">
    <source>
        <dbReference type="ARBA" id="ARBA00022692"/>
    </source>
</evidence>
<gene>
    <name evidence="12" type="ORF">pdam_00013042</name>
</gene>
<feature type="compositionally biased region" description="Polar residues" evidence="9">
    <location>
        <begin position="289"/>
        <end position="301"/>
    </location>
</feature>
<dbReference type="GO" id="GO:0007187">
    <property type="term" value="P:G protein-coupled receptor signaling pathway, coupled to cyclic nucleotide second messenger"/>
    <property type="evidence" value="ECO:0007669"/>
    <property type="project" value="TreeGrafter"/>
</dbReference>
<dbReference type="GO" id="GO:0004993">
    <property type="term" value="F:G protein-coupled serotonin receptor activity"/>
    <property type="evidence" value="ECO:0007669"/>
    <property type="project" value="TreeGrafter"/>
</dbReference>
<evidence type="ECO:0000256" key="7">
    <source>
        <dbReference type="ARBA" id="ARBA00023170"/>
    </source>
</evidence>
<dbReference type="Proteomes" id="UP000275408">
    <property type="component" value="Unassembled WGS sequence"/>
</dbReference>
<proteinExistence type="predicted"/>
<evidence type="ECO:0000256" key="8">
    <source>
        <dbReference type="ARBA" id="ARBA00023224"/>
    </source>
</evidence>
<feature type="transmembrane region" description="Helical" evidence="10">
    <location>
        <begin position="162"/>
        <end position="179"/>
    </location>
</feature>
<feature type="region of interest" description="Disordered" evidence="9">
    <location>
        <begin position="268"/>
        <end position="317"/>
    </location>
</feature>
<dbReference type="EMBL" id="RCHS01000353">
    <property type="protein sequence ID" value="RMX59435.1"/>
    <property type="molecule type" value="Genomic_DNA"/>
</dbReference>
<name>A0A3M6V0I7_POCDA</name>
<organism evidence="12 13">
    <name type="scientific">Pocillopora damicornis</name>
    <name type="common">Cauliflower coral</name>
    <name type="synonym">Millepora damicornis</name>
    <dbReference type="NCBI Taxonomy" id="46731"/>
    <lineage>
        <taxon>Eukaryota</taxon>
        <taxon>Metazoa</taxon>
        <taxon>Cnidaria</taxon>
        <taxon>Anthozoa</taxon>
        <taxon>Hexacorallia</taxon>
        <taxon>Scleractinia</taxon>
        <taxon>Astrocoeniina</taxon>
        <taxon>Pocilloporidae</taxon>
        <taxon>Pocillopora</taxon>
    </lineage>
</organism>